<dbReference type="InterPro" id="IPR011989">
    <property type="entry name" value="ARM-like"/>
</dbReference>
<evidence type="ECO:0000313" key="4">
    <source>
        <dbReference type="Proteomes" id="UP000179807"/>
    </source>
</evidence>
<dbReference type="InterPro" id="IPR039662">
    <property type="entry name" value="Cohesin_Scc3/SA"/>
</dbReference>
<feature type="compositionally biased region" description="Acidic residues" evidence="1">
    <location>
        <begin position="970"/>
        <end position="982"/>
    </location>
</feature>
<feature type="region of interest" description="Disordered" evidence="1">
    <location>
        <begin position="906"/>
        <end position="982"/>
    </location>
</feature>
<dbReference type="GO" id="GO:0005634">
    <property type="term" value="C:nucleus"/>
    <property type="evidence" value="ECO:0007669"/>
    <property type="project" value="TreeGrafter"/>
</dbReference>
<evidence type="ECO:0000313" key="3">
    <source>
        <dbReference type="EMBL" id="OHT09664.1"/>
    </source>
</evidence>
<dbReference type="InterPro" id="IPR013721">
    <property type="entry name" value="STAG"/>
</dbReference>
<dbReference type="PANTHER" id="PTHR11199">
    <property type="entry name" value="STROMAL ANTIGEN"/>
    <property type="match status" value="1"/>
</dbReference>
<protein>
    <recommendedName>
        <fullName evidence="2">SCD domain-containing protein</fullName>
    </recommendedName>
</protein>
<name>A0A1J4KFF7_9EUKA</name>
<dbReference type="RefSeq" id="XP_068362800.1">
    <property type="nucleotide sequence ID" value="XM_068501936.1"/>
</dbReference>
<organism evidence="3 4">
    <name type="scientific">Tritrichomonas foetus</name>
    <dbReference type="NCBI Taxonomy" id="1144522"/>
    <lineage>
        <taxon>Eukaryota</taxon>
        <taxon>Metamonada</taxon>
        <taxon>Parabasalia</taxon>
        <taxon>Tritrichomonadida</taxon>
        <taxon>Tritrichomonadidae</taxon>
        <taxon>Tritrichomonas</taxon>
    </lineage>
</organism>
<proteinExistence type="predicted"/>
<gene>
    <name evidence="3" type="ORF">TRFO_21384</name>
</gene>
<dbReference type="OrthoDB" id="498590at2759"/>
<dbReference type="Proteomes" id="UP000179807">
    <property type="component" value="Unassembled WGS sequence"/>
</dbReference>
<feature type="compositionally biased region" description="Basic and acidic residues" evidence="1">
    <location>
        <begin position="923"/>
        <end position="940"/>
    </location>
</feature>
<dbReference type="GO" id="GO:0007062">
    <property type="term" value="P:sister chromatid cohesion"/>
    <property type="evidence" value="ECO:0007669"/>
    <property type="project" value="UniProtKB-ARBA"/>
</dbReference>
<dbReference type="InterPro" id="IPR020839">
    <property type="entry name" value="SCD"/>
</dbReference>
<feature type="region of interest" description="Disordered" evidence="1">
    <location>
        <begin position="1"/>
        <end position="22"/>
    </location>
</feature>
<dbReference type="AlphaFoldDB" id="A0A1J4KFF7"/>
<feature type="compositionally biased region" description="Low complexity" evidence="1">
    <location>
        <begin position="954"/>
        <end position="969"/>
    </location>
</feature>
<dbReference type="VEuPathDB" id="TrichDB:TRFO_21384"/>
<dbReference type="GO" id="GO:0008278">
    <property type="term" value="C:cohesin complex"/>
    <property type="evidence" value="ECO:0007669"/>
    <property type="project" value="TreeGrafter"/>
</dbReference>
<dbReference type="GeneID" id="94836640"/>
<feature type="compositionally biased region" description="Polar residues" evidence="1">
    <location>
        <begin position="10"/>
        <end position="22"/>
    </location>
</feature>
<dbReference type="Pfam" id="PF24571">
    <property type="entry name" value="HEAT_SCC3-SA"/>
    <property type="match status" value="1"/>
</dbReference>
<dbReference type="Gene3D" id="1.25.10.10">
    <property type="entry name" value="Leucine-rich Repeat Variant"/>
    <property type="match status" value="2"/>
</dbReference>
<dbReference type="GO" id="GO:0000785">
    <property type="term" value="C:chromatin"/>
    <property type="evidence" value="ECO:0007669"/>
    <property type="project" value="TreeGrafter"/>
</dbReference>
<dbReference type="Pfam" id="PF21581">
    <property type="entry name" value="SCD"/>
    <property type="match status" value="1"/>
</dbReference>
<sequence>MEKNTKTPKDFSQNTTDLDSSLNNTGESMINLCDYFNKKDGNMNVIKDWAVGFSKHSNESFCEILSTILQLAGKRVEITPNHIEGDVIDEVFEEFNEGVEMIDNSCDPPIMKFLKDKNSKLFQSFWIELSKTLISNNCLYSSDFNDLLQWVIKFCDCKTKLIRLSASFCAFSLFNSLATSLSKTNKELHKFRQIQNPNEIVKSQISLFEQEMKIYSSASIRLLNKIIINRIFDSDDAIRINAINSLADAIIDYPQEFANYTTLKYIGKALNDKSARNRRDTLRCIQRIFNEIHIDNQILQIENAEKIPIDQISNENDKNTYENNNENSLKSTKQYQQYMQLKEFAGEFAPIILELCNDKDNAVVASGLDCLLAFTEKNLLTDDNNCIYAIDLLSDDSQPIRASAAKFVARQFFKDKNNDLGDFIDFAKNLHDDDLPAVVASLYKSLKCLRKWEKMCEKLSKETLPDNSRIIAKVLLYSAERAQGRLLSSIPESTQKLRKLSLILVRNLPNLIKAYQTDDETVLPLVDAARLIDLDVVSENSYEHFYSKLLSEICNLFLYSTNKEIYTTSISSLYDLSIGTHQLSQVAKKELDRLAVECGKLENSDSIGKFVAAARLVNVSGGGRIRDAVIEQINNSNDSEIVSDCIECLQYVFKWDIKSIHSGKISKNSYLERFHEYLNLFYKIFIQDTNSNHNKQNENENVNECMSGIVKEQAFKAIGSVIALSPFLKNSADENLIPEEIINNFYLNFHHYDIEKKSDLFKFALLPIHTQAIDLSYSVNLLIYYGVEELQPFVKNLWKELIPFKPIPSGKLLSAFKEAHMNNNSIKISARFLFGKINAFTLLNEFLIFENEDESLLPVVLPFFFAINKEQAIELLGVANIKYQEILSKIEAGEKPTQKMFSKLLPNTQNETRKPSHQNNNKTELHIDKIKNKQNDDKNVKMKRSKKNKKETTSSDSESANSDESSNENSTDDNDDIESETN</sequence>
<dbReference type="SUPFAM" id="SSF48371">
    <property type="entry name" value="ARM repeat"/>
    <property type="match status" value="1"/>
</dbReference>
<evidence type="ECO:0000256" key="1">
    <source>
        <dbReference type="SAM" id="MobiDB-lite"/>
    </source>
</evidence>
<dbReference type="EMBL" id="MLAK01000633">
    <property type="protein sequence ID" value="OHT09664.1"/>
    <property type="molecule type" value="Genomic_DNA"/>
</dbReference>
<dbReference type="InterPro" id="IPR016024">
    <property type="entry name" value="ARM-type_fold"/>
</dbReference>
<dbReference type="Pfam" id="PF08514">
    <property type="entry name" value="STAG"/>
    <property type="match status" value="1"/>
</dbReference>
<reference evidence="3" key="1">
    <citation type="submission" date="2016-10" db="EMBL/GenBank/DDBJ databases">
        <authorList>
            <person name="Benchimol M."/>
            <person name="Almeida L.G."/>
            <person name="Vasconcelos A.T."/>
            <person name="Perreira-Neves A."/>
            <person name="Rosa I.A."/>
            <person name="Tasca T."/>
            <person name="Bogo M.R."/>
            <person name="de Souza W."/>
        </authorList>
    </citation>
    <scope>NUCLEOTIDE SEQUENCE [LARGE SCALE GENOMIC DNA]</scope>
    <source>
        <strain evidence="3">K</strain>
    </source>
</reference>
<evidence type="ECO:0000259" key="2">
    <source>
        <dbReference type="PROSITE" id="PS51425"/>
    </source>
</evidence>
<feature type="domain" description="SCD" evidence="2">
    <location>
        <begin position="227"/>
        <end position="312"/>
    </location>
</feature>
<dbReference type="InterPro" id="IPR056396">
    <property type="entry name" value="HEAT_SCC3-SA"/>
</dbReference>
<accession>A0A1J4KFF7</accession>
<dbReference type="GO" id="GO:0003682">
    <property type="term" value="F:chromatin binding"/>
    <property type="evidence" value="ECO:0007669"/>
    <property type="project" value="TreeGrafter"/>
</dbReference>
<comment type="caution">
    <text evidence="3">The sequence shown here is derived from an EMBL/GenBank/DDBJ whole genome shotgun (WGS) entry which is preliminary data.</text>
</comment>
<dbReference type="PANTHER" id="PTHR11199:SF0">
    <property type="entry name" value="LD34181P-RELATED"/>
    <property type="match status" value="1"/>
</dbReference>
<keyword evidence="4" id="KW-1185">Reference proteome</keyword>
<dbReference type="PROSITE" id="PS51425">
    <property type="entry name" value="SCD"/>
    <property type="match status" value="1"/>
</dbReference>